<gene>
    <name evidence="7" type="primary">pcm</name>
    <name evidence="8" type="ORF">QHF89_27280</name>
</gene>
<name>A0ABT6NY13_9BACT</name>
<dbReference type="InterPro" id="IPR000682">
    <property type="entry name" value="PCMT"/>
</dbReference>
<dbReference type="GO" id="GO:0004719">
    <property type="term" value="F:protein-L-isoaspartate (D-aspartate) O-methyltransferase activity"/>
    <property type="evidence" value="ECO:0007669"/>
    <property type="project" value="UniProtKB-EC"/>
</dbReference>
<dbReference type="PANTHER" id="PTHR11579:SF0">
    <property type="entry name" value="PROTEIN-L-ISOASPARTATE(D-ASPARTATE) O-METHYLTRANSFERASE"/>
    <property type="match status" value="1"/>
</dbReference>
<comment type="caution">
    <text evidence="8">The sequence shown here is derived from an EMBL/GenBank/DDBJ whole genome shotgun (WGS) entry which is preliminary data.</text>
</comment>
<proteinExistence type="inferred from homology"/>
<dbReference type="EMBL" id="JARZHI010000027">
    <property type="protein sequence ID" value="MDI1433229.1"/>
    <property type="molecule type" value="Genomic_DNA"/>
</dbReference>
<sequence length="221" mass="23869">MDPMEQARHHMVAEQLASRDIQDARVLDAMRRVPRHAFVPAEREHEAYLDRPVPIAEGQTISQPYIVALTAQALQIGPDARVLEIGAGSGYAAAVLAELAREVVTVERHPLLAAEAAARLASLRYGNIWVVTGDGTRGYPERAPYDAIAVTASGPRVPKALLHQLAPGGRMVIPVGPDEHQQELVLVTRGSEDGVFSEQNLGAVRFVPLVGEDGWARADGR</sequence>
<dbReference type="SUPFAM" id="SSF53335">
    <property type="entry name" value="S-adenosyl-L-methionine-dependent methyltransferases"/>
    <property type="match status" value="1"/>
</dbReference>
<dbReference type="Pfam" id="PF01135">
    <property type="entry name" value="PCMT"/>
    <property type="match status" value="1"/>
</dbReference>
<dbReference type="Gene3D" id="3.40.50.150">
    <property type="entry name" value="Vaccinia Virus protein VP39"/>
    <property type="match status" value="1"/>
</dbReference>
<reference evidence="8 9" key="1">
    <citation type="submission" date="2023-04" db="EMBL/GenBank/DDBJ databases">
        <title>The genome sequence of Polyangium sorediatum DSM14670.</title>
        <authorList>
            <person name="Zhang X."/>
        </authorList>
    </citation>
    <scope>NUCLEOTIDE SEQUENCE [LARGE SCALE GENOMIC DNA]</scope>
    <source>
        <strain evidence="8 9">DSM 14670</strain>
    </source>
</reference>
<dbReference type="Proteomes" id="UP001160301">
    <property type="component" value="Unassembled WGS sequence"/>
</dbReference>
<dbReference type="PANTHER" id="PTHR11579">
    <property type="entry name" value="PROTEIN-L-ISOASPARTATE O-METHYLTRANSFERASE"/>
    <property type="match status" value="1"/>
</dbReference>
<evidence type="ECO:0000256" key="7">
    <source>
        <dbReference type="HAMAP-Rule" id="MF_00090"/>
    </source>
</evidence>
<dbReference type="PROSITE" id="PS01279">
    <property type="entry name" value="PCMT"/>
    <property type="match status" value="1"/>
</dbReference>
<keyword evidence="5 7" id="KW-0808">Transferase</keyword>
<dbReference type="EC" id="2.1.1.77" evidence="7"/>
<evidence type="ECO:0000256" key="6">
    <source>
        <dbReference type="ARBA" id="ARBA00022691"/>
    </source>
</evidence>
<dbReference type="NCBIfam" id="TIGR00080">
    <property type="entry name" value="pimt"/>
    <property type="match status" value="1"/>
</dbReference>
<evidence type="ECO:0000313" key="8">
    <source>
        <dbReference type="EMBL" id="MDI1433229.1"/>
    </source>
</evidence>
<protein>
    <recommendedName>
        <fullName evidence="7">Protein-L-isoaspartate O-methyltransferase</fullName>
        <ecNumber evidence="7">2.1.1.77</ecNumber>
    </recommendedName>
    <alternativeName>
        <fullName evidence="7">L-isoaspartyl protein carboxyl methyltransferase</fullName>
    </alternativeName>
    <alternativeName>
        <fullName evidence="7">Protein L-isoaspartyl methyltransferase</fullName>
    </alternativeName>
    <alternativeName>
        <fullName evidence="7">Protein-beta-aspartate methyltransferase</fullName>
        <shortName evidence="7">PIMT</shortName>
    </alternativeName>
</protein>
<comment type="function">
    <text evidence="7">Catalyzes the methyl esterification of L-isoaspartyl residues in peptides and proteins that result from spontaneous decomposition of normal L-aspartyl and L-asparaginyl residues. It plays a role in the repair and/or degradation of damaged proteins.</text>
</comment>
<comment type="catalytic activity">
    <reaction evidence="7">
        <text>[protein]-L-isoaspartate + S-adenosyl-L-methionine = [protein]-L-isoaspartate alpha-methyl ester + S-adenosyl-L-homocysteine</text>
        <dbReference type="Rhea" id="RHEA:12705"/>
        <dbReference type="Rhea" id="RHEA-COMP:12143"/>
        <dbReference type="Rhea" id="RHEA-COMP:12144"/>
        <dbReference type="ChEBI" id="CHEBI:57856"/>
        <dbReference type="ChEBI" id="CHEBI:59789"/>
        <dbReference type="ChEBI" id="CHEBI:90596"/>
        <dbReference type="ChEBI" id="CHEBI:90598"/>
        <dbReference type="EC" id="2.1.1.77"/>
    </reaction>
</comment>
<comment type="similarity">
    <text evidence="2 7">Belongs to the methyltransferase superfamily. L-isoaspartyl/D-aspartyl protein methyltransferase family.</text>
</comment>
<keyword evidence="4 7" id="KW-0489">Methyltransferase</keyword>
<dbReference type="CDD" id="cd02440">
    <property type="entry name" value="AdoMet_MTases"/>
    <property type="match status" value="1"/>
</dbReference>
<evidence type="ECO:0000256" key="2">
    <source>
        <dbReference type="ARBA" id="ARBA00005369"/>
    </source>
</evidence>
<keyword evidence="6 7" id="KW-0949">S-adenosyl-L-methionine</keyword>
<comment type="subcellular location">
    <subcellularLocation>
        <location evidence="1 7">Cytoplasm</location>
    </subcellularLocation>
</comment>
<dbReference type="NCBIfam" id="NF001453">
    <property type="entry name" value="PRK00312.1"/>
    <property type="match status" value="1"/>
</dbReference>
<evidence type="ECO:0000256" key="1">
    <source>
        <dbReference type="ARBA" id="ARBA00004496"/>
    </source>
</evidence>
<dbReference type="GO" id="GO:0032259">
    <property type="term" value="P:methylation"/>
    <property type="evidence" value="ECO:0007669"/>
    <property type="project" value="UniProtKB-KW"/>
</dbReference>
<evidence type="ECO:0000256" key="5">
    <source>
        <dbReference type="ARBA" id="ARBA00022679"/>
    </source>
</evidence>
<feature type="active site" evidence="7">
    <location>
        <position position="62"/>
    </location>
</feature>
<evidence type="ECO:0000256" key="3">
    <source>
        <dbReference type="ARBA" id="ARBA00022490"/>
    </source>
</evidence>
<evidence type="ECO:0000313" key="9">
    <source>
        <dbReference type="Proteomes" id="UP001160301"/>
    </source>
</evidence>
<keyword evidence="3 7" id="KW-0963">Cytoplasm</keyword>
<dbReference type="HAMAP" id="MF_00090">
    <property type="entry name" value="PIMT"/>
    <property type="match status" value="1"/>
</dbReference>
<accession>A0ABT6NY13</accession>
<keyword evidence="9" id="KW-1185">Reference proteome</keyword>
<organism evidence="8 9">
    <name type="scientific">Polyangium sorediatum</name>
    <dbReference type="NCBI Taxonomy" id="889274"/>
    <lineage>
        <taxon>Bacteria</taxon>
        <taxon>Pseudomonadati</taxon>
        <taxon>Myxococcota</taxon>
        <taxon>Polyangia</taxon>
        <taxon>Polyangiales</taxon>
        <taxon>Polyangiaceae</taxon>
        <taxon>Polyangium</taxon>
    </lineage>
</organism>
<evidence type="ECO:0000256" key="4">
    <source>
        <dbReference type="ARBA" id="ARBA00022603"/>
    </source>
</evidence>
<dbReference type="InterPro" id="IPR029063">
    <property type="entry name" value="SAM-dependent_MTases_sf"/>
</dbReference>